<keyword evidence="1" id="KW-0812">Transmembrane</keyword>
<sequence length="98" mass="10893">MNVNKTKSISLIFLVLFFGAMIGTLLGELLGFLLPPGVVKDFFLTSVYFDLAGLFGNATGVITFDLVMFILKFGLEITINFASIIGLATAYYFLRFYR</sequence>
<keyword evidence="1" id="KW-1133">Transmembrane helix</keyword>
<reference evidence="2" key="1">
    <citation type="submission" date="2018-05" db="EMBL/GenBank/DDBJ databases">
        <authorList>
            <person name="Lanie J.A."/>
            <person name="Ng W.-L."/>
            <person name="Kazmierczak K.M."/>
            <person name="Andrzejewski T.M."/>
            <person name="Davidsen T.M."/>
            <person name="Wayne K.J."/>
            <person name="Tettelin H."/>
            <person name="Glass J.I."/>
            <person name="Rusch D."/>
            <person name="Podicherti R."/>
            <person name="Tsui H.-C.T."/>
            <person name="Winkler M.E."/>
        </authorList>
    </citation>
    <scope>NUCLEOTIDE SEQUENCE</scope>
</reference>
<feature type="transmembrane region" description="Helical" evidence="1">
    <location>
        <begin position="12"/>
        <end position="35"/>
    </location>
</feature>
<gene>
    <name evidence="2" type="ORF">METZ01_LOCUS4474</name>
</gene>
<dbReference type="EMBL" id="UINC01000231">
    <property type="protein sequence ID" value="SUZ51620.1"/>
    <property type="molecule type" value="Genomic_DNA"/>
</dbReference>
<dbReference type="Pfam" id="PF14209">
    <property type="entry name" value="DUF4321"/>
    <property type="match status" value="1"/>
</dbReference>
<accession>A0A381NAI2</accession>
<evidence type="ECO:0000256" key="1">
    <source>
        <dbReference type="SAM" id="Phobius"/>
    </source>
</evidence>
<name>A0A381NAI2_9ZZZZ</name>
<organism evidence="2">
    <name type="scientific">marine metagenome</name>
    <dbReference type="NCBI Taxonomy" id="408172"/>
    <lineage>
        <taxon>unclassified sequences</taxon>
        <taxon>metagenomes</taxon>
        <taxon>ecological metagenomes</taxon>
    </lineage>
</organism>
<feature type="transmembrane region" description="Helical" evidence="1">
    <location>
        <begin position="77"/>
        <end position="94"/>
    </location>
</feature>
<evidence type="ECO:0000313" key="2">
    <source>
        <dbReference type="EMBL" id="SUZ51620.1"/>
    </source>
</evidence>
<protein>
    <recommendedName>
        <fullName evidence="3">DUF4321 domain-containing protein</fullName>
    </recommendedName>
</protein>
<evidence type="ECO:0008006" key="3">
    <source>
        <dbReference type="Google" id="ProtNLM"/>
    </source>
</evidence>
<dbReference type="InterPro" id="IPR025470">
    <property type="entry name" value="DUF4321"/>
</dbReference>
<proteinExistence type="predicted"/>
<feature type="transmembrane region" description="Helical" evidence="1">
    <location>
        <begin position="47"/>
        <end position="71"/>
    </location>
</feature>
<dbReference type="AlphaFoldDB" id="A0A381NAI2"/>
<keyword evidence="1" id="KW-0472">Membrane</keyword>